<dbReference type="AlphaFoldDB" id="A0A6G4UCA7"/>
<keyword evidence="5" id="KW-0326">Glycosidase</keyword>
<sequence length="762" mass="80286">MTLRRRHFLALATATAAAPALTRFPSAAAAPLDDDAATTWQNVAVGGGGFVPGIVFSRAERGLVYARTDIGGAYRMDPGSSTWTPLLDWVGQDNWGYNGVVALATDDSDADRLYAAVGMYTNDWDPNNGAVLRSSDRGASWETAKLPFKLGGNMPGRGMGERLAVDPNDGRVLYLGTPSGHGLWRSTDAGATWAKADAFPNPGSYVADPSDPTGYQSDIQGVVWVLFDRSSGTAGSPTPHIYVGVADKESTVYRSTDAGATWSRIAGQPTGYLAHKGVLDEAGGRLYLATSDTGGPYDGGKGDVWRYDIAAETWTRISPVPSDSADAYYGYSGLSLDRQRPDTLMVVTQISWWPDIIIFRSTDAGASWSRIWDFASYPERTLRYTMDISAVPWLTFGANPAPPELTPKLGWMTEALEIDPYDSDRMLYGTGATIYATTDLTQWDAGSKITIKPLVAGLDETYCLDLISPPTGPPLLSALADIGGFAHTDLTAVPDLMYTQPNHTTTTSLDYAELKPSLIVRAGNVDTTAQPGVTRAAFSTDSGAHWFQASGEPGGVTEGGTIAVAADGSSVVWAPKGAAVSVSTDTGSSWRAASGIPSGARVRSDRVNPALFYGFAAGVFYVSRDGGATFAKTGATGLPATGPSGFKAVPGSEGDVWLAGEGGLWHSTDAGGTFAKTAGITDARTIGFGKPAPDQTYPALYLIGTASGTPGVHASDDRGTTWRRLNDAQHQYGNIGDAITGDPRRYGRVYLGTNGRGIVYAG</sequence>
<dbReference type="FunFam" id="2.130.10.10:FF:000534">
    <property type="entry name" value="Xyloglucanase Xgh74A"/>
    <property type="match status" value="1"/>
</dbReference>
<dbReference type="InterPro" id="IPR006311">
    <property type="entry name" value="TAT_signal"/>
</dbReference>
<dbReference type="EMBL" id="JAAKZV010000246">
    <property type="protein sequence ID" value="NGN68967.1"/>
    <property type="molecule type" value="Genomic_DNA"/>
</dbReference>
<evidence type="ECO:0000256" key="5">
    <source>
        <dbReference type="ARBA" id="ARBA00023295"/>
    </source>
</evidence>
<feature type="chain" id="PRO_5026327582" evidence="8">
    <location>
        <begin position="30"/>
        <end position="762"/>
    </location>
</feature>
<dbReference type="SUPFAM" id="SSF110296">
    <property type="entry name" value="Oligoxyloglucan reducing end-specific cellobiohydrolase"/>
    <property type="match status" value="2"/>
</dbReference>
<dbReference type="FunFam" id="2.130.10.10:FF:000545">
    <property type="entry name" value="Xyloglucanase Xgh74A"/>
    <property type="match status" value="1"/>
</dbReference>
<keyword evidence="3" id="KW-0136">Cellulose degradation</keyword>
<name>A0A6G4UCA7_9ACTN</name>
<keyword evidence="10" id="KW-1185">Reference proteome</keyword>
<dbReference type="CDD" id="cd15482">
    <property type="entry name" value="Sialidase_non-viral"/>
    <property type="match status" value="2"/>
</dbReference>
<evidence type="ECO:0000256" key="8">
    <source>
        <dbReference type="SAM" id="SignalP"/>
    </source>
</evidence>
<dbReference type="Gene3D" id="2.130.10.10">
    <property type="entry name" value="YVTN repeat-like/Quinoprotein amine dehydrogenase"/>
    <property type="match status" value="2"/>
</dbReference>
<dbReference type="GO" id="GO:0016798">
    <property type="term" value="F:hydrolase activity, acting on glycosyl bonds"/>
    <property type="evidence" value="ECO:0007669"/>
    <property type="project" value="UniProtKB-KW"/>
</dbReference>
<evidence type="ECO:0000256" key="6">
    <source>
        <dbReference type="ARBA" id="ARBA00023326"/>
    </source>
</evidence>
<proteinExistence type="inferred from homology"/>
<evidence type="ECO:0000256" key="4">
    <source>
        <dbReference type="ARBA" id="ARBA00023277"/>
    </source>
</evidence>
<comment type="similarity">
    <text evidence="7">Belongs to the glycosyl hydrolase 74 family.</text>
</comment>
<organism evidence="9 10">
    <name type="scientific">Streptomyces coryli</name>
    <dbReference type="NCBI Taxonomy" id="1128680"/>
    <lineage>
        <taxon>Bacteria</taxon>
        <taxon>Bacillati</taxon>
        <taxon>Actinomycetota</taxon>
        <taxon>Actinomycetes</taxon>
        <taxon>Kitasatosporales</taxon>
        <taxon>Streptomycetaceae</taxon>
        <taxon>Streptomyces</taxon>
    </lineage>
</organism>
<protein>
    <submittedName>
        <fullName evidence="9">Xyloglucanase</fullName>
    </submittedName>
</protein>
<dbReference type="PROSITE" id="PS51318">
    <property type="entry name" value="TAT"/>
    <property type="match status" value="1"/>
</dbReference>
<keyword evidence="4" id="KW-0119">Carbohydrate metabolism</keyword>
<reference evidence="9 10" key="1">
    <citation type="submission" date="2020-02" db="EMBL/GenBank/DDBJ databases">
        <title>Whole-genome analyses of novel actinobacteria.</title>
        <authorList>
            <person name="Sahin N."/>
        </authorList>
    </citation>
    <scope>NUCLEOTIDE SEQUENCE [LARGE SCALE GENOMIC DNA]</scope>
    <source>
        <strain evidence="9 10">A7024</strain>
    </source>
</reference>
<dbReference type="InterPro" id="IPR052025">
    <property type="entry name" value="Xyloglucanase_GH74"/>
</dbReference>
<dbReference type="RefSeq" id="WP_165243415.1">
    <property type="nucleotide sequence ID" value="NZ_JAAKZV010000246.1"/>
</dbReference>
<keyword evidence="6" id="KW-0624">Polysaccharide degradation</keyword>
<evidence type="ECO:0000256" key="3">
    <source>
        <dbReference type="ARBA" id="ARBA00023001"/>
    </source>
</evidence>
<keyword evidence="2" id="KW-0378">Hydrolase</keyword>
<evidence type="ECO:0000313" key="9">
    <source>
        <dbReference type="EMBL" id="NGN68967.1"/>
    </source>
</evidence>
<dbReference type="GO" id="GO:0030245">
    <property type="term" value="P:cellulose catabolic process"/>
    <property type="evidence" value="ECO:0007669"/>
    <property type="project" value="UniProtKB-KW"/>
</dbReference>
<comment type="caution">
    <text evidence="9">The sequence shown here is derived from an EMBL/GenBank/DDBJ whole genome shotgun (WGS) entry which is preliminary data.</text>
</comment>
<gene>
    <name evidence="9" type="ORF">G5C51_34400</name>
</gene>
<feature type="signal peptide" evidence="8">
    <location>
        <begin position="1"/>
        <end position="29"/>
    </location>
</feature>
<evidence type="ECO:0000256" key="1">
    <source>
        <dbReference type="ARBA" id="ARBA00022729"/>
    </source>
</evidence>
<dbReference type="PANTHER" id="PTHR43739">
    <property type="entry name" value="XYLOGLUCANASE (EUROFUNG)"/>
    <property type="match status" value="1"/>
</dbReference>
<dbReference type="Proteomes" id="UP000481583">
    <property type="component" value="Unassembled WGS sequence"/>
</dbReference>
<keyword evidence="1 8" id="KW-0732">Signal</keyword>
<dbReference type="GO" id="GO:0010411">
    <property type="term" value="P:xyloglucan metabolic process"/>
    <property type="evidence" value="ECO:0007669"/>
    <property type="project" value="TreeGrafter"/>
</dbReference>
<accession>A0A6G4UCA7</accession>
<evidence type="ECO:0000313" key="10">
    <source>
        <dbReference type="Proteomes" id="UP000481583"/>
    </source>
</evidence>
<evidence type="ECO:0000256" key="7">
    <source>
        <dbReference type="ARBA" id="ARBA00037986"/>
    </source>
</evidence>
<evidence type="ECO:0000256" key="2">
    <source>
        <dbReference type="ARBA" id="ARBA00022801"/>
    </source>
</evidence>
<dbReference type="PANTHER" id="PTHR43739:SF2">
    <property type="entry name" value="OLIGOXYLOGLUCAN-REDUCING END-SPECIFIC XYLOGLUCANASE-RELATED"/>
    <property type="match status" value="1"/>
</dbReference>
<dbReference type="InterPro" id="IPR015943">
    <property type="entry name" value="WD40/YVTN_repeat-like_dom_sf"/>
</dbReference>